<feature type="compositionally biased region" description="Polar residues" evidence="1">
    <location>
        <begin position="373"/>
        <end position="382"/>
    </location>
</feature>
<feature type="transmembrane region" description="Helical" evidence="2">
    <location>
        <begin position="115"/>
        <end position="134"/>
    </location>
</feature>
<feature type="region of interest" description="Disordered" evidence="1">
    <location>
        <begin position="357"/>
        <end position="386"/>
    </location>
</feature>
<dbReference type="EMBL" id="GEFH01002390">
    <property type="protein sequence ID" value="JAP66191.1"/>
    <property type="molecule type" value="mRNA"/>
</dbReference>
<evidence type="ECO:0000256" key="2">
    <source>
        <dbReference type="SAM" id="Phobius"/>
    </source>
</evidence>
<dbReference type="AlphaFoldDB" id="A0A131XKZ9"/>
<dbReference type="InterPro" id="IPR011701">
    <property type="entry name" value="MFS"/>
</dbReference>
<dbReference type="PANTHER" id="PTHR11360">
    <property type="entry name" value="MONOCARBOXYLATE TRANSPORTER"/>
    <property type="match status" value="1"/>
</dbReference>
<accession>A0A131XKZ9</accession>
<dbReference type="PANTHER" id="PTHR11360:SF303">
    <property type="entry name" value="MAJOR FACILITATOR SUPERFAMILY (MFS) PROFILE DOMAIN-CONTAINING PROTEIN"/>
    <property type="match status" value="1"/>
</dbReference>
<name>A0A131XKZ9_9ACAR</name>
<sequence>MRRTCSWKPNMEVDLAVTPATASGRTGATKVGGCGVLGGEGGDKSKDEKHGADAEENAKRRIPEPDGRLSWAMAVVCFLINMISSSFGRCLGLFFNATMSTFGVSRAEASLPLSIFSGFFNLSGLIAGPLIQAFGTRKSSIIGSTLIIAGLSISVFANGTIFLAFSAGFLTGTGHGIIVNSIVVCVSQYFEKRRGTALGLNMAGATVASLVFPNLYEFLISAYGLRGTLLIIGGSMGNVLALSMLLNTPPWEQKAQDQGPVVLGASEPSNGAYGTLATSRVSVVCGLAEDDKEKLYIEIEPSRLPSLQNRKATLISTSNRGTSTYRRGTIISVGDKTSVFGNRRGTITSLGDHVRTSQRGSLVSDHPGALSSRRGTLTSSVGDTGESVVMSPDLNRNRTRRGTMMSVAGSLYASSKVARGSAVVDVTSARRGTLVSVSNSCRLDCSSLRGDTLKVELPVAQEELSGSQSLLKNTMEVLKTPRFYFHALSYFSLPCFLDSYLTVMFDFAEDIGIPPSESVHALTMFSATDTVGRLFVPFISDYGLISNCGLLTIAYFTLGLLQQLAPHIQGRIAFWGLSALMGLPSGYIMVGAPEILSTEIGTKNLPIAYGFMTTLTAFGGFARPAVIGFFRDNYGSYDGLFRLIGAMLTLSFLFTVGLWITGRSKHSQEEDTPAMPEAFVFVPEPMPTLKEEETEFSTGCVTEKTCNEEEKKLEGNVDEKF</sequence>
<feature type="transmembrane region" description="Helical" evidence="2">
    <location>
        <begin position="483"/>
        <end position="505"/>
    </location>
</feature>
<feature type="region of interest" description="Disordered" evidence="1">
    <location>
        <begin position="38"/>
        <end position="61"/>
    </location>
</feature>
<feature type="transmembrane region" description="Helical" evidence="2">
    <location>
        <begin position="69"/>
        <end position="95"/>
    </location>
</feature>
<dbReference type="InterPro" id="IPR050327">
    <property type="entry name" value="Proton-linked_MCT"/>
</dbReference>
<dbReference type="Gene3D" id="1.20.1250.20">
    <property type="entry name" value="MFS general substrate transporter like domains"/>
    <property type="match status" value="2"/>
</dbReference>
<keyword evidence="2" id="KW-0812">Transmembrane</keyword>
<feature type="transmembrane region" description="Helical" evidence="2">
    <location>
        <begin position="573"/>
        <end position="595"/>
    </location>
</feature>
<feature type="transmembrane region" description="Helical" evidence="2">
    <location>
        <begin position="607"/>
        <end position="627"/>
    </location>
</feature>
<dbReference type="SUPFAM" id="SSF103473">
    <property type="entry name" value="MFS general substrate transporter"/>
    <property type="match status" value="1"/>
</dbReference>
<keyword evidence="2" id="KW-0472">Membrane</keyword>
<feature type="transmembrane region" description="Helical" evidence="2">
    <location>
        <begin position="228"/>
        <end position="246"/>
    </location>
</feature>
<feature type="compositionally biased region" description="Basic and acidic residues" evidence="1">
    <location>
        <begin position="41"/>
        <end position="61"/>
    </location>
</feature>
<feature type="transmembrane region" description="Helical" evidence="2">
    <location>
        <begin position="146"/>
        <end position="167"/>
    </location>
</feature>
<keyword evidence="2" id="KW-1133">Transmembrane helix</keyword>
<organism evidence="3">
    <name type="scientific">Hyalomma excavatum</name>
    <dbReference type="NCBI Taxonomy" id="257692"/>
    <lineage>
        <taxon>Eukaryota</taxon>
        <taxon>Metazoa</taxon>
        <taxon>Ecdysozoa</taxon>
        <taxon>Arthropoda</taxon>
        <taxon>Chelicerata</taxon>
        <taxon>Arachnida</taxon>
        <taxon>Acari</taxon>
        <taxon>Parasitiformes</taxon>
        <taxon>Ixodida</taxon>
        <taxon>Ixodoidea</taxon>
        <taxon>Ixodidae</taxon>
        <taxon>Hyalomminae</taxon>
        <taxon>Hyalomma</taxon>
    </lineage>
</organism>
<feature type="transmembrane region" description="Helical" evidence="2">
    <location>
        <begin position="173"/>
        <end position="190"/>
    </location>
</feature>
<proteinExistence type="evidence at transcript level"/>
<dbReference type="Pfam" id="PF07690">
    <property type="entry name" value="MFS_1"/>
    <property type="match status" value="2"/>
</dbReference>
<reference evidence="3" key="1">
    <citation type="journal article" date="2017" name="Ticks Tick Borne Dis.">
        <title>An insight into the sialome of Hyalomma excavatum.</title>
        <authorList>
            <person name="Ribeiro J.M."/>
            <person name="Slovak M."/>
            <person name="Francischetti I.M."/>
        </authorList>
    </citation>
    <scope>NUCLEOTIDE SEQUENCE</scope>
    <source>
        <strain evidence="3">Samish</strain>
        <tissue evidence="3">Salivary glands</tissue>
    </source>
</reference>
<dbReference type="InterPro" id="IPR036259">
    <property type="entry name" value="MFS_trans_sf"/>
</dbReference>
<feature type="transmembrane region" description="Helical" evidence="2">
    <location>
        <begin position="542"/>
        <end position="561"/>
    </location>
</feature>
<protein>
    <submittedName>
        <fullName evidence="3">Putative monocarboxylate transporter</fullName>
    </submittedName>
</protein>
<dbReference type="GO" id="GO:0008028">
    <property type="term" value="F:monocarboxylic acid transmembrane transporter activity"/>
    <property type="evidence" value="ECO:0007669"/>
    <property type="project" value="TreeGrafter"/>
</dbReference>
<feature type="transmembrane region" description="Helical" evidence="2">
    <location>
        <begin position="197"/>
        <end position="216"/>
    </location>
</feature>
<evidence type="ECO:0000256" key="1">
    <source>
        <dbReference type="SAM" id="MobiDB-lite"/>
    </source>
</evidence>
<feature type="transmembrane region" description="Helical" evidence="2">
    <location>
        <begin position="639"/>
        <end position="660"/>
    </location>
</feature>
<evidence type="ECO:0000313" key="3">
    <source>
        <dbReference type="EMBL" id="JAP66191.1"/>
    </source>
</evidence>